<reference evidence="14" key="2">
    <citation type="submission" date="2025-08" db="UniProtKB">
        <authorList>
            <consortium name="Ensembl"/>
        </authorList>
    </citation>
    <scope>IDENTIFICATION</scope>
    <source>
        <strain evidence="14">Guanapo</strain>
    </source>
</reference>
<evidence type="ECO:0000256" key="5">
    <source>
        <dbReference type="ARBA" id="ARBA00022771"/>
    </source>
</evidence>
<accession>A0A3P9NI75</accession>
<keyword evidence="9" id="KW-0804">Transcription</keyword>
<comment type="similarity">
    <text evidence="2">Belongs to the krueppel C2H2-type zinc-finger protein family.</text>
</comment>
<dbReference type="GO" id="GO:0000978">
    <property type="term" value="F:RNA polymerase II cis-regulatory region sequence-specific DNA binding"/>
    <property type="evidence" value="ECO:0007669"/>
    <property type="project" value="TreeGrafter"/>
</dbReference>
<dbReference type="GeneTree" id="ENSGT01150000286936"/>
<keyword evidence="5 11" id="KW-0863">Zinc-finger</keyword>
<feature type="compositionally biased region" description="Basic and acidic residues" evidence="12">
    <location>
        <begin position="85"/>
        <end position="94"/>
    </location>
</feature>
<evidence type="ECO:0000256" key="11">
    <source>
        <dbReference type="PROSITE-ProRule" id="PRU00042"/>
    </source>
</evidence>
<dbReference type="PANTHER" id="PTHR23226">
    <property type="entry name" value="ZINC FINGER AND SCAN DOMAIN-CONTAINING"/>
    <property type="match status" value="1"/>
</dbReference>
<feature type="compositionally biased region" description="Basic and acidic residues" evidence="12">
    <location>
        <begin position="20"/>
        <end position="31"/>
    </location>
</feature>
<organism evidence="14 15">
    <name type="scientific">Poecilia reticulata</name>
    <name type="common">Guppy</name>
    <name type="synonym">Acanthophacelus reticulatus</name>
    <dbReference type="NCBI Taxonomy" id="8081"/>
    <lineage>
        <taxon>Eukaryota</taxon>
        <taxon>Metazoa</taxon>
        <taxon>Chordata</taxon>
        <taxon>Craniata</taxon>
        <taxon>Vertebrata</taxon>
        <taxon>Euteleostomi</taxon>
        <taxon>Actinopterygii</taxon>
        <taxon>Neopterygii</taxon>
        <taxon>Teleostei</taxon>
        <taxon>Neoteleostei</taxon>
        <taxon>Acanthomorphata</taxon>
        <taxon>Ovalentaria</taxon>
        <taxon>Atherinomorphae</taxon>
        <taxon>Cyprinodontiformes</taxon>
        <taxon>Poeciliidae</taxon>
        <taxon>Poeciliinae</taxon>
        <taxon>Poecilia</taxon>
    </lineage>
</organism>
<feature type="region of interest" description="Disordered" evidence="12">
    <location>
        <begin position="1"/>
        <end position="96"/>
    </location>
</feature>
<evidence type="ECO:0000256" key="1">
    <source>
        <dbReference type="ARBA" id="ARBA00004123"/>
    </source>
</evidence>
<protein>
    <submittedName>
        <fullName evidence="14">Gastrula zinc finger protein XlCGF57.1-like</fullName>
    </submittedName>
</protein>
<dbReference type="GO" id="GO:0000981">
    <property type="term" value="F:DNA-binding transcription factor activity, RNA polymerase II-specific"/>
    <property type="evidence" value="ECO:0007669"/>
    <property type="project" value="TreeGrafter"/>
</dbReference>
<comment type="subcellular location">
    <subcellularLocation>
        <location evidence="1">Nucleus</location>
    </subcellularLocation>
</comment>
<dbReference type="SMART" id="SM00355">
    <property type="entry name" value="ZnF_C2H2"/>
    <property type="match status" value="4"/>
</dbReference>
<dbReference type="GO" id="GO:0008270">
    <property type="term" value="F:zinc ion binding"/>
    <property type="evidence" value="ECO:0007669"/>
    <property type="project" value="UniProtKB-KW"/>
</dbReference>
<feature type="domain" description="C2H2-type" evidence="13">
    <location>
        <begin position="127"/>
        <end position="154"/>
    </location>
</feature>
<evidence type="ECO:0000313" key="14">
    <source>
        <dbReference type="Ensembl" id="ENSPREP00000009247.1"/>
    </source>
</evidence>
<dbReference type="InterPro" id="IPR013087">
    <property type="entry name" value="Znf_C2H2_type"/>
</dbReference>
<keyword evidence="4" id="KW-0677">Repeat</keyword>
<keyword evidence="8" id="KW-0238">DNA-binding</keyword>
<evidence type="ECO:0000256" key="10">
    <source>
        <dbReference type="ARBA" id="ARBA00023242"/>
    </source>
</evidence>
<dbReference type="Pfam" id="PF00096">
    <property type="entry name" value="zf-C2H2"/>
    <property type="match status" value="3"/>
</dbReference>
<reference evidence="14" key="3">
    <citation type="submission" date="2025-09" db="UniProtKB">
        <authorList>
            <consortium name="Ensembl"/>
        </authorList>
    </citation>
    <scope>IDENTIFICATION</scope>
    <source>
        <strain evidence="14">Guanapo</strain>
    </source>
</reference>
<evidence type="ECO:0000256" key="9">
    <source>
        <dbReference type="ARBA" id="ARBA00023163"/>
    </source>
</evidence>
<dbReference type="SUPFAM" id="SSF57667">
    <property type="entry name" value="beta-beta-alpha zinc fingers"/>
    <property type="match status" value="3"/>
</dbReference>
<evidence type="ECO:0000256" key="12">
    <source>
        <dbReference type="SAM" id="MobiDB-lite"/>
    </source>
</evidence>
<dbReference type="Ensembl" id="ENSPRET00000009358.1">
    <property type="protein sequence ID" value="ENSPREP00000009247.1"/>
    <property type="gene ID" value="ENSPREG00000006210.1"/>
</dbReference>
<sequence length="245" mass="28165">KPAVFLLLKHNMQEPSPDLDQNHPEPVHMKEEEEEPWSSQQGEPSPVIAVLIKSEDDEDEPLISDLRQTEDGELPSSSSAQQNLKESRTPESDVSRSLSCSECGQQFNKQKDYLNKHRKCHTGEKPYGCDVCEQRFRVKSKLNRHMKIHTGEKPFSCEVCEQKFRVKSSLNRHIRVHTGDKPFSCDFCGRNFRNKSTLNNHIRIHAGEKAFICDVWNNKCLFCRSRMGFSGCSLRNMATQPSRCL</sequence>
<evidence type="ECO:0000313" key="15">
    <source>
        <dbReference type="Proteomes" id="UP000242638"/>
    </source>
</evidence>
<name>A0A3P9NI75_POERE</name>
<dbReference type="PROSITE" id="PS50157">
    <property type="entry name" value="ZINC_FINGER_C2H2_2"/>
    <property type="match status" value="4"/>
</dbReference>
<evidence type="ECO:0000259" key="13">
    <source>
        <dbReference type="PROSITE" id="PS50157"/>
    </source>
</evidence>
<dbReference type="InterPro" id="IPR036236">
    <property type="entry name" value="Znf_C2H2_sf"/>
</dbReference>
<proteinExistence type="inferred from homology"/>
<feature type="domain" description="C2H2-type" evidence="13">
    <location>
        <begin position="98"/>
        <end position="126"/>
    </location>
</feature>
<dbReference type="Bgee" id="ENSPREG00000006210">
    <property type="expression patterns" value="Expressed in caudal fin and 1 other cell type or tissue"/>
</dbReference>
<evidence type="ECO:0000256" key="8">
    <source>
        <dbReference type="ARBA" id="ARBA00023125"/>
    </source>
</evidence>
<keyword evidence="3" id="KW-0479">Metal-binding</keyword>
<dbReference type="PROSITE" id="PS00028">
    <property type="entry name" value="ZINC_FINGER_C2H2_1"/>
    <property type="match status" value="3"/>
</dbReference>
<evidence type="ECO:0000256" key="3">
    <source>
        <dbReference type="ARBA" id="ARBA00022723"/>
    </source>
</evidence>
<evidence type="ECO:0000256" key="6">
    <source>
        <dbReference type="ARBA" id="ARBA00022833"/>
    </source>
</evidence>
<feature type="compositionally biased region" description="Polar residues" evidence="12">
    <location>
        <begin position="75"/>
        <end position="84"/>
    </location>
</feature>
<feature type="domain" description="C2H2-type" evidence="13">
    <location>
        <begin position="155"/>
        <end position="182"/>
    </location>
</feature>
<dbReference type="Proteomes" id="UP000242638">
    <property type="component" value="Unassembled WGS sequence"/>
</dbReference>
<dbReference type="GO" id="GO:0005634">
    <property type="term" value="C:nucleus"/>
    <property type="evidence" value="ECO:0007669"/>
    <property type="project" value="UniProtKB-SubCell"/>
</dbReference>
<keyword evidence="15" id="KW-1185">Reference proteome</keyword>
<evidence type="ECO:0000256" key="4">
    <source>
        <dbReference type="ARBA" id="ARBA00022737"/>
    </source>
</evidence>
<dbReference type="AlphaFoldDB" id="A0A3P9NI75"/>
<keyword evidence="7" id="KW-0805">Transcription regulation</keyword>
<evidence type="ECO:0000256" key="7">
    <source>
        <dbReference type="ARBA" id="ARBA00023015"/>
    </source>
</evidence>
<dbReference type="FunFam" id="3.30.160.60:FF:001506">
    <property type="entry name" value="Zinc finger protein"/>
    <property type="match status" value="3"/>
</dbReference>
<keyword evidence="6" id="KW-0862">Zinc</keyword>
<dbReference type="PANTHER" id="PTHR23226:SF240">
    <property type="entry name" value="GASTRULA ZINC FINGER PROTEIN XLCGF26.1-LIKE-RELATED"/>
    <property type="match status" value="1"/>
</dbReference>
<reference evidence="15" key="1">
    <citation type="submission" date="2013-11" db="EMBL/GenBank/DDBJ databases">
        <title>The genomic landscape of the Guanapo guppy.</title>
        <authorList>
            <person name="Kuenstner A."/>
            <person name="Dreyer C."/>
        </authorList>
    </citation>
    <scope>NUCLEOTIDE SEQUENCE</scope>
    <source>
        <strain evidence="15">Guanapo</strain>
    </source>
</reference>
<evidence type="ECO:0000256" key="2">
    <source>
        <dbReference type="ARBA" id="ARBA00006991"/>
    </source>
</evidence>
<keyword evidence="10" id="KW-0539">Nucleus</keyword>
<dbReference type="Gene3D" id="3.30.160.60">
    <property type="entry name" value="Classic Zinc Finger"/>
    <property type="match status" value="4"/>
</dbReference>
<feature type="domain" description="C2H2-type" evidence="13">
    <location>
        <begin position="183"/>
        <end position="210"/>
    </location>
</feature>